<feature type="region of interest" description="Disordered" evidence="1">
    <location>
        <begin position="329"/>
        <end position="363"/>
    </location>
</feature>
<organism evidence="3 4">
    <name type="scientific">Zarconia navalis LEGE 11467</name>
    <dbReference type="NCBI Taxonomy" id="1828826"/>
    <lineage>
        <taxon>Bacteria</taxon>
        <taxon>Bacillati</taxon>
        <taxon>Cyanobacteriota</taxon>
        <taxon>Cyanophyceae</taxon>
        <taxon>Oscillatoriophycideae</taxon>
        <taxon>Oscillatoriales</taxon>
        <taxon>Oscillatoriales incertae sedis</taxon>
        <taxon>Zarconia</taxon>
        <taxon>Zarconia navalis</taxon>
    </lineage>
</organism>
<keyword evidence="2" id="KW-1133">Transmembrane helix</keyword>
<accession>A0A928VZ16</accession>
<dbReference type="Pfam" id="PF04087">
    <property type="entry name" value="DUF389"/>
    <property type="match status" value="1"/>
</dbReference>
<keyword evidence="2" id="KW-0472">Membrane</keyword>
<feature type="compositionally biased region" description="Low complexity" evidence="1">
    <location>
        <begin position="331"/>
        <end position="343"/>
    </location>
</feature>
<protein>
    <submittedName>
        <fullName evidence="3">DUF389 domain-containing protein</fullName>
    </submittedName>
</protein>
<feature type="transmembrane region" description="Helical" evidence="2">
    <location>
        <begin position="182"/>
        <end position="207"/>
    </location>
</feature>
<feature type="transmembrane region" description="Helical" evidence="2">
    <location>
        <begin position="219"/>
        <end position="238"/>
    </location>
</feature>
<proteinExistence type="predicted"/>
<feature type="transmembrane region" description="Helical" evidence="2">
    <location>
        <begin position="146"/>
        <end position="170"/>
    </location>
</feature>
<dbReference type="PANTHER" id="PTHR20992">
    <property type="entry name" value="AT15442P-RELATED"/>
    <property type="match status" value="1"/>
</dbReference>
<comment type="caution">
    <text evidence="3">The sequence shown here is derived from an EMBL/GenBank/DDBJ whole genome shotgun (WGS) entry which is preliminary data.</text>
</comment>
<sequence>MPKVPKEELEKLRQNLLEDSQSDLDYIFLTVASCLIATCGLLLGSPAAIVGAMIVAPLMQPLRGLALGALEGDLVLFRRSTLSTALGASIAIGLSWLVGRVVGIPETEFSGEILARTQPNLVDLGIAMTAGAVAGFAKIRPKLSDALAGTAIAVALMPPLCVVGLGLSVLTPRGFEASQGAFILYLTNLLGITLACMLVFVWGGYYIENSKITRAISSTVALTIVLLVPLALSLWELLRQVQLRATLKDILLRRTITVGQQVELLDTKINWKTEPPEVYLQVRVRPNDPLTPLQVSEVQKLVNHQMRQPFILIFDVEQSQEIRAEERDLMIPPAIAPVSSPTSPTTPEPPQEPITDLEDPSNP</sequence>
<evidence type="ECO:0000313" key="4">
    <source>
        <dbReference type="Proteomes" id="UP000621799"/>
    </source>
</evidence>
<evidence type="ECO:0000256" key="2">
    <source>
        <dbReference type="SAM" id="Phobius"/>
    </source>
</evidence>
<dbReference type="EMBL" id="JADEXN010000071">
    <property type="protein sequence ID" value="MBE9040290.1"/>
    <property type="molecule type" value="Genomic_DNA"/>
</dbReference>
<feature type="transmembrane region" description="Helical" evidence="2">
    <location>
        <begin position="26"/>
        <end position="59"/>
    </location>
</feature>
<feature type="transmembrane region" description="Helical" evidence="2">
    <location>
        <begin position="119"/>
        <end position="139"/>
    </location>
</feature>
<keyword evidence="4" id="KW-1185">Reference proteome</keyword>
<name>A0A928VZ16_9CYAN</name>
<feature type="transmembrane region" description="Helical" evidence="2">
    <location>
        <begin position="80"/>
        <end position="99"/>
    </location>
</feature>
<reference evidence="3" key="1">
    <citation type="submission" date="2020-10" db="EMBL/GenBank/DDBJ databases">
        <authorList>
            <person name="Castelo-Branco R."/>
            <person name="Eusebio N."/>
            <person name="Adriana R."/>
            <person name="Vieira A."/>
            <person name="Brugerolle De Fraissinette N."/>
            <person name="Rezende De Castro R."/>
            <person name="Schneider M.P."/>
            <person name="Vasconcelos V."/>
            <person name="Leao P.N."/>
        </authorList>
    </citation>
    <scope>NUCLEOTIDE SEQUENCE</scope>
    <source>
        <strain evidence="3">LEGE 11467</strain>
    </source>
</reference>
<keyword evidence="2" id="KW-0812">Transmembrane</keyword>
<dbReference type="RefSeq" id="WP_264320544.1">
    <property type="nucleotide sequence ID" value="NZ_JADEXN010000071.1"/>
</dbReference>
<dbReference type="PANTHER" id="PTHR20992:SF9">
    <property type="entry name" value="AT15442P-RELATED"/>
    <property type="match status" value="1"/>
</dbReference>
<evidence type="ECO:0000313" key="3">
    <source>
        <dbReference type="EMBL" id="MBE9040290.1"/>
    </source>
</evidence>
<gene>
    <name evidence="3" type="ORF">IQ235_05725</name>
</gene>
<dbReference type="InterPro" id="IPR005240">
    <property type="entry name" value="DUF389"/>
</dbReference>
<dbReference type="Proteomes" id="UP000621799">
    <property type="component" value="Unassembled WGS sequence"/>
</dbReference>
<dbReference type="AlphaFoldDB" id="A0A928VZ16"/>
<evidence type="ECO:0000256" key="1">
    <source>
        <dbReference type="SAM" id="MobiDB-lite"/>
    </source>
</evidence>